<dbReference type="Proteomes" id="UP000887560">
    <property type="component" value="Unplaced"/>
</dbReference>
<dbReference type="GO" id="GO:0031201">
    <property type="term" value="C:SNARE complex"/>
    <property type="evidence" value="ECO:0007669"/>
    <property type="project" value="TreeGrafter"/>
</dbReference>
<dbReference type="PANTHER" id="PTHR19957:SF307">
    <property type="entry name" value="PROTEIN SSO1-RELATED"/>
    <property type="match status" value="1"/>
</dbReference>
<dbReference type="GO" id="GO:0031629">
    <property type="term" value="P:synaptic vesicle fusion to presynaptic active zone membrane"/>
    <property type="evidence" value="ECO:0007669"/>
    <property type="project" value="TreeGrafter"/>
</dbReference>
<evidence type="ECO:0000313" key="7">
    <source>
        <dbReference type="WBParaSite" id="scf7180000421634.g7431"/>
    </source>
</evidence>
<dbReference type="GO" id="GO:0006886">
    <property type="term" value="P:intracellular protein transport"/>
    <property type="evidence" value="ECO:0007669"/>
    <property type="project" value="TreeGrafter"/>
</dbReference>
<dbReference type="CDD" id="cd15848">
    <property type="entry name" value="SNARE_syntaxin1-like"/>
    <property type="match status" value="1"/>
</dbReference>
<dbReference type="SUPFAM" id="SSF47661">
    <property type="entry name" value="t-snare proteins"/>
    <property type="match status" value="1"/>
</dbReference>
<dbReference type="GO" id="GO:0005484">
    <property type="term" value="F:SNAP receptor activity"/>
    <property type="evidence" value="ECO:0007669"/>
    <property type="project" value="TreeGrafter"/>
</dbReference>
<dbReference type="PANTHER" id="PTHR19957">
    <property type="entry name" value="SYNTAXIN"/>
    <property type="match status" value="1"/>
</dbReference>
<feature type="transmembrane region" description="Helical" evidence="4">
    <location>
        <begin position="269"/>
        <end position="296"/>
    </location>
</feature>
<dbReference type="InterPro" id="IPR045242">
    <property type="entry name" value="Syntaxin"/>
</dbReference>
<keyword evidence="6" id="KW-1185">Reference proteome</keyword>
<dbReference type="GO" id="GO:0048787">
    <property type="term" value="C:presynaptic active zone membrane"/>
    <property type="evidence" value="ECO:0007669"/>
    <property type="project" value="TreeGrafter"/>
</dbReference>
<evidence type="ECO:0000256" key="1">
    <source>
        <dbReference type="ARBA" id="ARBA00004211"/>
    </source>
</evidence>
<dbReference type="GO" id="GO:0008021">
    <property type="term" value="C:synaptic vesicle"/>
    <property type="evidence" value="ECO:0007669"/>
    <property type="project" value="TreeGrafter"/>
</dbReference>
<dbReference type="InterPro" id="IPR010989">
    <property type="entry name" value="SNARE"/>
</dbReference>
<dbReference type="PROSITE" id="PS50192">
    <property type="entry name" value="T_SNARE"/>
    <property type="match status" value="1"/>
</dbReference>
<keyword evidence="4" id="KW-0472">Membrane</keyword>
<dbReference type="Gene3D" id="1.20.58.70">
    <property type="match status" value="1"/>
</dbReference>
<accession>A0A915NTV4</accession>
<evidence type="ECO:0000313" key="6">
    <source>
        <dbReference type="Proteomes" id="UP000887560"/>
    </source>
</evidence>
<dbReference type="WBParaSite" id="scf7180000421634.g7431">
    <property type="protein sequence ID" value="scf7180000421634.g7431"/>
    <property type="gene ID" value="scf7180000421634.g7431"/>
</dbReference>
<evidence type="ECO:0000259" key="5">
    <source>
        <dbReference type="PROSITE" id="PS50192"/>
    </source>
</evidence>
<evidence type="ECO:0000256" key="4">
    <source>
        <dbReference type="SAM" id="Phobius"/>
    </source>
</evidence>
<sequence>MAGMSRNIANKNHLPTNSLNNSVHLESNSIHNDETISFLNLNSEDDINSFLELTQDIRRKMFEMSECLRGIRELHCRILNEPGAHSTEFNIKVENFVILSRDVWNIVKRMQTENDKLSSSNKITMANLMIRRNQEMTLRQGILKLTGEFHKEQMDYKEKSGLHMTEEEMDESIEGGNLFNTVSLMTAEKDKKLLFEDVKSRHEDIIKLEGSIRELHEMFQDLAMLVESQGEMADHIETNVICAKGLAFKALDNVKGAEAAKRRNIKLKIALTMCIVVGIILIFFMGTTVFCVYFPFICR</sequence>
<dbReference type="Gene3D" id="1.20.5.110">
    <property type="match status" value="1"/>
</dbReference>
<evidence type="ECO:0000256" key="3">
    <source>
        <dbReference type="SAM" id="MobiDB-lite"/>
    </source>
</evidence>
<dbReference type="SMART" id="SM00397">
    <property type="entry name" value="t_SNARE"/>
    <property type="match status" value="1"/>
</dbReference>
<dbReference type="AlphaFoldDB" id="A0A915NTV4"/>
<reference evidence="7" key="1">
    <citation type="submission" date="2022-11" db="UniProtKB">
        <authorList>
            <consortium name="WormBaseParasite"/>
        </authorList>
    </citation>
    <scope>IDENTIFICATION</scope>
</reference>
<comment type="similarity">
    <text evidence="2">Belongs to the syntaxin family.</text>
</comment>
<dbReference type="GO" id="GO:0000149">
    <property type="term" value="F:SNARE binding"/>
    <property type="evidence" value="ECO:0007669"/>
    <property type="project" value="TreeGrafter"/>
</dbReference>
<evidence type="ECO:0000256" key="2">
    <source>
        <dbReference type="ARBA" id="ARBA00009063"/>
    </source>
</evidence>
<dbReference type="GO" id="GO:0048278">
    <property type="term" value="P:vesicle docking"/>
    <property type="evidence" value="ECO:0007669"/>
    <property type="project" value="TreeGrafter"/>
</dbReference>
<name>A0A915NTV4_9BILA</name>
<keyword evidence="4" id="KW-1133">Transmembrane helix</keyword>
<comment type="subcellular location">
    <subcellularLocation>
        <location evidence="1">Membrane</location>
        <topology evidence="1">Single-pass type IV membrane protein</topology>
    </subcellularLocation>
</comment>
<feature type="region of interest" description="Disordered" evidence="3">
    <location>
        <begin position="1"/>
        <end position="20"/>
    </location>
</feature>
<feature type="domain" description="T-SNARE coiled-coil homology" evidence="5">
    <location>
        <begin position="195"/>
        <end position="240"/>
    </location>
</feature>
<proteinExistence type="inferred from homology"/>
<keyword evidence="4" id="KW-0812">Transmembrane</keyword>
<dbReference type="InterPro" id="IPR000727">
    <property type="entry name" value="T_SNARE_dom"/>
</dbReference>
<organism evidence="6 7">
    <name type="scientific">Meloidogyne floridensis</name>
    <dbReference type="NCBI Taxonomy" id="298350"/>
    <lineage>
        <taxon>Eukaryota</taxon>
        <taxon>Metazoa</taxon>
        <taxon>Ecdysozoa</taxon>
        <taxon>Nematoda</taxon>
        <taxon>Chromadorea</taxon>
        <taxon>Rhabditida</taxon>
        <taxon>Tylenchina</taxon>
        <taxon>Tylenchomorpha</taxon>
        <taxon>Tylenchoidea</taxon>
        <taxon>Meloidogynidae</taxon>
        <taxon>Meloidogyninae</taxon>
        <taxon>Meloidogyne</taxon>
    </lineage>
</organism>
<protein>
    <submittedName>
        <fullName evidence="7">t-SNARE coiled-coil homology domain-containing protein</fullName>
    </submittedName>
</protein>
<feature type="compositionally biased region" description="Polar residues" evidence="3">
    <location>
        <begin position="7"/>
        <end position="20"/>
    </location>
</feature>